<comment type="similarity">
    <text evidence="1">Belongs to the N-acylglucosamine 2-epimerase family.</text>
</comment>
<reference evidence="3 4" key="1">
    <citation type="submission" date="2019-03" db="EMBL/GenBank/DDBJ databases">
        <title>Deep-cultivation of Planctomycetes and their phenomic and genomic characterization uncovers novel biology.</title>
        <authorList>
            <person name="Wiegand S."/>
            <person name="Jogler M."/>
            <person name="Boedeker C."/>
            <person name="Pinto D."/>
            <person name="Vollmers J."/>
            <person name="Rivas-Marin E."/>
            <person name="Kohn T."/>
            <person name="Peeters S.H."/>
            <person name="Heuer A."/>
            <person name="Rast P."/>
            <person name="Oberbeckmann S."/>
            <person name="Bunk B."/>
            <person name="Jeske O."/>
            <person name="Meyerdierks A."/>
            <person name="Storesund J.E."/>
            <person name="Kallscheuer N."/>
            <person name="Luecker S."/>
            <person name="Lage O.M."/>
            <person name="Pohl T."/>
            <person name="Merkel B.J."/>
            <person name="Hornburger P."/>
            <person name="Mueller R.-W."/>
            <person name="Bruemmer F."/>
            <person name="Labrenz M."/>
            <person name="Spormann A.M."/>
            <person name="Op den Camp H."/>
            <person name="Overmann J."/>
            <person name="Amann R."/>
            <person name="Jetten M.S.M."/>
            <person name="Mascher T."/>
            <person name="Medema M.H."/>
            <person name="Devos D.P."/>
            <person name="Kaster A.-K."/>
            <person name="Ovreas L."/>
            <person name="Rohde M."/>
            <person name="Galperin M.Y."/>
            <person name="Jogler C."/>
        </authorList>
    </citation>
    <scope>NUCLEOTIDE SEQUENCE [LARGE SCALE GENOMIC DNA]</scope>
    <source>
        <strain evidence="3 4">Enr13</strain>
    </source>
</reference>
<dbReference type="InterPro" id="IPR011044">
    <property type="entry name" value="Quino_amine_DH_bsu"/>
</dbReference>
<dbReference type="AlphaFoldDB" id="A0A518HR46"/>
<organism evidence="3 4">
    <name type="scientific">Stieleria neptunia</name>
    <dbReference type="NCBI Taxonomy" id="2527979"/>
    <lineage>
        <taxon>Bacteria</taxon>
        <taxon>Pseudomonadati</taxon>
        <taxon>Planctomycetota</taxon>
        <taxon>Planctomycetia</taxon>
        <taxon>Pirellulales</taxon>
        <taxon>Pirellulaceae</taxon>
        <taxon>Stieleria</taxon>
    </lineage>
</organism>
<evidence type="ECO:0000256" key="1">
    <source>
        <dbReference type="ARBA" id="ARBA00008558"/>
    </source>
</evidence>
<dbReference type="InterPro" id="IPR012341">
    <property type="entry name" value="6hp_glycosidase-like_sf"/>
</dbReference>
<gene>
    <name evidence="3" type="ORF">Enr13x_31130</name>
</gene>
<accession>A0A518HR46</accession>
<dbReference type="Gene3D" id="1.50.10.10">
    <property type="match status" value="1"/>
</dbReference>
<dbReference type="OrthoDB" id="6377955at2"/>
<dbReference type="Pfam" id="PF07221">
    <property type="entry name" value="GlcNAc_2-epim"/>
    <property type="match status" value="1"/>
</dbReference>
<dbReference type="Proteomes" id="UP000319004">
    <property type="component" value="Chromosome"/>
</dbReference>
<dbReference type="PANTHER" id="PTHR15108">
    <property type="entry name" value="N-ACYLGLUCOSAMINE-2-EPIMERASE"/>
    <property type="match status" value="1"/>
</dbReference>
<dbReference type="KEGG" id="snep:Enr13x_31130"/>
<dbReference type="EMBL" id="CP037423">
    <property type="protein sequence ID" value="QDV43258.1"/>
    <property type="molecule type" value="Genomic_DNA"/>
</dbReference>
<sequence length="884" mass="98380">MDRNGSLGEIPFVNLGNNEMKFVAMWVLLVLGTVAFSGCNFRSNNSEADVRSVHAKGTQEPNVPRTEPVSEGTVFTSAISTRHFFPDFKYIPIPDFPGTFAIWGASGRDDAGNLYLGVSTVWTPDAPQPSARVFQLSAGGTVRELGDVVSHLKTAGVYRERTHKLDRGGHILPEDSDVEPTLCRESQLKVHSKFVQMDDGKVYFASMDEWGEKEDGSQLPHWGSHLWAYSPESDQWEHLHQIPEAMIAVSGVGRYLFALGYFDHTVYVYDTVSGQLNRTQVGSVGGHISRNLISDRHGNVFVPRVAADSTADSGYVVELVQLDHELNEISSFKLDHYPVTPDFSSHGLTGLAFLTGDRIAFTTSAGFLYLIKAESGEPAEIEAIGWFHPDGESYAASLFPLDGERFLCGAVKYQNREQWVSYDLESRTSVSTPLEIKGVPEHGMNSTLLYGSNTRVDDGSCFVVGAYKNRDRSRQLPLCIKAGFPQSTKKQVDLAGSRLSGSAASKLASQFRTEEILSEFVDDNLRHWLRASPTDNGFLHPNLGEDWERTPADWANGTSQGRGVTVLCEGALATREPGFVKAAVQSANFLLERFGPNDQREHWCVQVSPKGQALSDGHNTYDAAFIILGLSRAFEVTGDPRYLSAARNCRDEVLAHHAHPDGGLYWKLNRDFENTAGLNQNPIMHFFEACLSVHEASGDPSDLDPVTAIGEFVLSRLVEPNGNHIPEYYEMNWNPTQDGYIDLGHQFEWAWLLSQAHHQGCEKRYLDVGQQVLDYGLQIGYDNTEGGIFAGADYGSKVTNRGKGLWQQTECLRAMVRYACQHGREDLWPKIDQSWELLKREFADEQYGGFVSHPGQRQKGSVWKCGYHETGLYKEILLQLRLSQ</sequence>
<protein>
    <submittedName>
        <fullName evidence="3">Cellobiose 2-epimerase</fullName>
        <ecNumber evidence="3">5.1.3.11</ecNumber>
    </submittedName>
</protein>
<keyword evidence="2 3" id="KW-0413">Isomerase</keyword>
<evidence type="ECO:0000313" key="4">
    <source>
        <dbReference type="Proteomes" id="UP000319004"/>
    </source>
</evidence>
<dbReference type="SUPFAM" id="SSF50969">
    <property type="entry name" value="YVTN repeat-like/Quinoprotein amine dehydrogenase"/>
    <property type="match status" value="1"/>
</dbReference>
<dbReference type="InterPro" id="IPR010819">
    <property type="entry name" value="AGE/CE"/>
</dbReference>
<dbReference type="InterPro" id="IPR008928">
    <property type="entry name" value="6-hairpin_glycosidase_sf"/>
</dbReference>
<dbReference type="GO" id="GO:0005975">
    <property type="term" value="P:carbohydrate metabolic process"/>
    <property type="evidence" value="ECO:0007669"/>
    <property type="project" value="InterPro"/>
</dbReference>
<name>A0A518HR46_9BACT</name>
<evidence type="ECO:0000313" key="3">
    <source>
        <dbReference type="EMBL" id="QDV43258.1"/>
    </source>
</evidence>
<proteinExistence type="inferred from homology"/>
<dbReference type="GO" id="GO:0047736">
    <property type="term" value="F:cellobiose epimerase activity"/>
    <property type="evidence" value="ECO:0007669"/>
    <property type="project" value="UniProtKB-EC"/>
</dbReference>
<dbReference type="EC" id="5.1.3.11" evidence="3"/>
<keyword evidence="4" id="KW-1185">Reference proteome</keyword>
<evidence type="ECO:0000256" key="2">
    <source>
        <dbReference type="ARBA" id="ARBA00023235"/>
    </source>
</evidence>
<dbReference type="SUPFAM" id="SSF48208">
    <property type="entry name" value="Six-hairpin glycosidases"/>
    <property type="match status" value="1"/>
</dbReference>